<feature type="signal peptide" evidence="1">
    <location>
        <begin position="1"/>
        <end position="21"/>
    </location>
</feature>
<dbReference type="AlphaFoldDB" id="A0A1G7HHG6"/>
<evidence type="ECO:0008006" key="4">
    <source>
        <dbReference type="Google" id="ProtNLM"/>
    </source>
</evidence>
<feature type="chain" id="PRO_5011585828" description="Outer membrane protein beta-barrel domain-containing protein" evidence="1">
    <location>
        <begin position="22"/>
        <end position="217"/>
    </location>
</feature>
<keyword evidence="3" id="KW-1185">Reference proteome</keyword>
<dbReference type="EMBL" id="FNAN01000008">
    <property type="protein sequence ID" value="SDE99766.1"/>
    <property type="molecule type" value="Genomic_DNA"/>
</dbReference>
<dbReference type="Gene3D" id="2.40.160.20">
    <property type="match status" value="1"/>
</dbReference>
<dbReference type="RefSeq" id="WP_143016850.1">
    <property type="nucleotide sequence ID" value="NZ_FNAN01000008.1"/>
</dbReference>
<proteinExistence type="predicted"/>
<protein>
    <recommendedName>
        <fullName evidence="4">Outer membrane protein beta-barrel domain-containing protein</fullName>
    </recommendedName>
</protein>
<reference evidence="3" key="1">
    <citation type="submission" date="2016-10" db="EMBL/GenBank/DDBJ databases">
        <authorList>
            <person name="Varghese N."/>
            <person name="Submissions S."/>
        </authorList>
    </citation>
    <scope>NUCLEOTIDE SEQUENCE [LARGE SCALE GENOMIC DNA]</scope>
    <source>
        <strain evidence="3">DSM 25329</strain>
    </source>
</reference>
<dbReference type="Proteomes" id="UP000198748">
    <property type="component" value="Unassembled WGS sequence"/>
</dbReference>
<dbReference type="OrthoDB" id="945117at2"/>
<organism evidence="2 3">
    <name type="scientific">Dyadobacter soli</name>
    <dbReference type="NCBI Taxonomy" id="659014"/>
    <lineage>
        <taxon>Bacteria</taxon>
        <taxon>Pseudomonadati</taxon>
        <taxon>Bacteroidota</taxon>
        <taxon>Cytophagia</taxon>
        <taxon>Cytophagales</taxon>
        <taxon>Spirosomataceae</taxon>
        <taxon>Dyadobacter</taxon>
    </lineage>
</organism>
<name>A0A1G7HHG6_9BACT</name>
<evidence type="ECO:0000313" key="2">
    <source>
        <dbReference type="EMBL" id="SDE99766.1"/>
    </source>
</evidence>
<gene>
    <name evidence="2" type="ORF">SAMN04487996_108159</name>
</gene>
<accession>A0A1G7HHG6</accession>
<keyword evidence="1" id="KW-0732">Signal</keyword>
<evidence type="ECO:0000313" key="3">
    <source>
        <dbReference type="Proteomes" id="UP000198748"/>
    </source>
</evidence>
<dbReference type="STRING" id="659014.SAMN04487996_108159"/>
<sequence length="217" mass="23963">MKKTLLLLLPGLMLLAGTAEAQFEKGTAHWGATISAEGTETHTKGNSTDYKNGNHSVSPSIQAGWLIKDNRMFGLRLTSTIGLSNSKIEGSGPLNHFADNTYSLRLSPFIRHYKTLNPKWALFLQTGVEGAYIWSVKEVDDFTEKNNGYEAGLYVFPGISYRISPRFALETDLQLLSLNVGYSNFEKSEGFNFNAGITSGIGSYFGVRAAWYLQKSN</sequence>
<evidence type="ECO:0000256" key="1">
    <source>
        <dbReference type="SAM" id="SignalP"/>
    </source>
</evidence>